<dbReference type="EMBL" id="LK023379">
    <property type="protein sequence ID" value="CDS13373.1"/>
    <property type="molecule type" value="Genomic_DNA"/>
</dbReference>
<dbReference type="PANTHER" id="PTHR13256:SF16">
    <property type="entry name" value="ALPHA_BETA-TUBULIN-N-ACETYLTRANSFERASE 9"/>
    <property type="match status" value="1"/>
</dbReference>
<proteinExistence type="inferred from homology"/>
<dbReference type="OrthoDB" id="5043642at2759"/>
<dbReference type="InterPro" id="IPR016181">
    <property type="entry name" value="Acyl_CoA_acyltransferase"/>
</dbReference>
<dbReference type="Pfam" id="PF13302">
    <property type="entry name" value="Acetyltransf_3"/>
    <property type="match status" value="1"/>
</dbReference>
<evidence type="ECO:0000259" key="4">
    <source>
        <dbReference type="PROSITE" id="PS51186"/>
    </source>
</evidence>
<evidence type="ECO:0000256" key="3">
    <source>
        <dbReference type="ARBA" id="ARBA00023315"/>
    </source>
</evidence>
<protein>
    <recommendedName>
        <fullName evidence="4">N-acetyltransferase domain-containing protein</fullName>
    </recommendedName>
</protein>
<sequence length="229" mass="26289">MRRNESLVLIGSNVVLVPYKEEHVLKYHVWMQSPFLQEMTASEPLTLEEEYEMQRSWHEDEKKCTFIILATPDDTSSIHAIKEKGVMIGDVNIFLNDPDDDPTFGEIEIMIAEEKYRRSGRGLEALKIMMGYALVELGIRTFHAKISLSNQPSIDLFTKKLGFYRVSESRAFQEVTLEWSLCPPPAQITSDTEDAYGAKATPAQRETIADVQKEVTSLWNNKIQKTQWQ</sequence>
<dbReference type="Gene3D" id="3.40.630.30">
    <property type="match status" value="1"/>
</dbReference>
<comment type="similarity">
    <text evidence="1">Belongs to the acetyltransferase family. GNAT subfamily.</text>
</comment>
<dbReference type="GO" id="GO:0008080">
    <property type="term" value="F:N-acetyltransferase activity"/>
    <property type="evidence" value="ECO:0007669"/>
    <property type="project" value="InterPro"/>
</dbReference>
<dbReference type="AlphaFoldDB" id="A0A077X276"/>
<dbReference type="SUPFAM" id="SSF55729">
    <property type="entry name" value="Acyl-CoA N-acyltransferases (Nat)"/>
    <property type="match status" value="1"/>
</dbReference>
<name>A0A077X276_9FUNG</name>
<reference evidence="5" key="1">
    <citation type="journal article" date="2014" name="Genome Announc.">
        <title>De novo whole-genome sequence and genome annotation of Lichtheimia ramosa.</title>
        <authorList>
            <person name="Linde J."/>
            <person name="Schwartze V."/>
            <person name="Binder U."/>
            <person name="Lass-Florl C."/>
            <person name="Voigt K."/>
            <person name="Horn F."/>
        </authorList>
    </citation>
    <scope>NUCLEOTIDE SEQUENCE</scope>
    <source>
        <strain evidence="5">JMRC FSU:6197</strain>
    </source>
</reference>
<organism evidence="5">
    <name type="scientific">Lichtheimia ramosa</name>
    <dbReference type="NCBI Taxonomy" id="688394"/>
    <lineage>
        <taxon>Eukaryota</taxon>
        <taxon>Fungi</taxon>
        <taxon>Fungi incertae sedis</taxon>
        <taxon>Mucoromycota</taxon>
        <taxon>Mucoromycotina</taxon>
        <taxon>Mucoromycetes</taxon>
        <taxon>Mucorales</taxon>
        <taxon>Lichtheimiaceae</taxon>
        <taxon>Lichtheimia</taxon>
    </lineage>
</organism>
<dbReference type="PROSITE" id="PS51186">
    <property type="entry name" value="GNAT"/>
    <property type="match status" value="1"/>
</dbReference>
<gene>
    <name evidence="5" type="ORF">LRAMOSA05551</name>
</gene>
<dbReference type="InterPro" id="IPR039135">
    <property type="entry name" value="NAT9-like"/>
</dbReference>
<keyword evidence="2" id="KW-0808">Transferase</keyword>
<evidence type="ECO:0000313" key="5">
    <source>
        <dbReference type="EMBL" id="CDS13373.1"/>
    </source>
</evidence>
<evidence type="ECO:0000256" key="1">
    <source>
        <dbReference type="ARBA" id="ARBA00009342"/>
    </source>
</evidence>
<evidence type="ECO:0000256" key="2">
    <source>
        <dbReference type="ARBA" id="ARBA00022679"/>
    </source>
</evidence>
<dbReference type="PANTHER" id="PTHR13256">
    <property type="entry name" value="N-ACETYLTRANSFERASE 9"/>
    <property type="match status" value="1"/>
</dbReference>
<keyword evidence="3" id="KW-0012">Acyltransferase</keyword>
<dbReference type="InterPro" id="IPR000182">
    <property type="entry name" value="GNAT_dom"/>
</dbReference>
<accession>A0A077X276</accession>
<feature type="domain" description="N-acetyltransferase" evidence="4">
    <location>
        <begin position="34"/>
        <end position="184"/>
    </location>
</feature>